<dbReference type="PANTHER" id="PTHR38113:SF1">
    <property type="entry name" value="DUF2293 DOMAIN-CONTAINING PROTEIN"/>
    <property type="match status" value="1"/>
</dbReference>
<feature type="compositionally biased region" description="Polar residues" evidence="1">
    <location>
        <begin position="798"/>
        <end position="811"/>
    </location>
</feature>
<dbReference type="OrthoDB" id="5288828at2759"/>
<reference evidence="3" key="1">
    <citation type="journal article" date="2020" name="Stud. Mycol.">
        <title>101 Dothideomycetes genomes: a test case for predicting lifestyles and emergence of pathogens.</title>
        <authorList>
            <person name="Haridas S."/>
            <person name="Albert R."/>
            <person name="Binder M."/>
            <person name="Bloem J."/>
            <person name="Labutti K."/>
            <person name="Salamov A."/>
            <person name="Andreopoulos B."/>
            <person name="Baker S."/>
            <person name="Barry K."/>
            <person name="Bills G."/>
            <person name="Bluhm B."/>
            <person name="Cannon C."/>
            <person name="Castanera R."/>
            <person name="Culley D."/>
            <person name="Daum C."/>
            <person name="Ezra D."/>
            <person name="Gonzalez J."/>
            <person name="Henrissat B."/>
            <person name="Kuo A."/>
            <person name="Liang C."/>
            <person name="Lipzen A."/>
            <person name="Lutzoni F."/>
            <person name="Magnuson J."/>
            <person name="Mondo S."/>
            <person name="Nolan M."/>
            <person name="Ohm R."/>
            <person name="Pangilinan J."/>
            <person name="Park H.-J."/>
            <person name="Ramirez L."/>
            <person name="Alfaro M."/>
            <person name="Sun H."/>
            <person name="Tritt A."/>
            <person name="Yoshinaga Y."/>
            <person name="Zwiers L.-H."/>
            <person name="Turgeon B."/>
            <person name="Goodwin S."/>
            <person name="Spatafora J."/>
            <person name="Crous P."/>
            <person name="Grigoriev I."/>
        </authorList>
    </citation>
    <scope>NUCLEOTIDE SEQUENCE</scope>
    <source>
        <strain evidence="3">CBS 121739</strain>
    </source>
</reference>
<keyword evidence="4" id="KW-1185">Reference proteome</keyword>
<feature type="compositionally biased region" description="Low complexity" evidence="1">
    <location>
        <begin position="729"/>
        <end position="739"/>
    </location>
</feature>
<feature type="region of interest" description="Disordered" evidence="1">
    <location>
        <begin position="275"/>
        <end position="304"/>
    </location>
</feature>
<dbReference type="GeneID" id="54488567"/>
<sequence length="862" mass="97932">MVLVERRGLAARSARAPSRVEHRKKKPYKVVLESVTAEKKKLRSAVSYDAQSPEGYTFVPAGIPELSEFCKELCRKRSLVVHIVSATPKNKASTDPEKISHHLHRVGYHFPNAVVDQACDWLGYSIRGGQYRKDLDVLATSRLARSLAGHSKRLGLDQGKGSEDDTKTQVRSAIRDLFPKIPDKDLGEIVQHAFRKGTKRVGNAQELSLPRRVQLAVIAHIRHVYTDYDKLLKSGTYLEARAKVEQPCLDQLMEWRGEIDDGESEFEDIFRETIVIDSDNDDDDDDDDDDSADESVNGHARGHSLEIVSRQAAAHDLQPEDYPQDFYTGNSRSFRARRRIVVVPSSQKPDISYMRPVTNGRTVRTRPHQPGPSIVQYTDRKDYVPSVYETPTTAYPSAYAEPIREVVYVREYVEGRLLPSVPASNTNVVYRRPNMMVTDPVILRRQHTDADYPVASKYAEPPIHHSRPSREYKPQHRRALVSDRIAGSQYSHVRDDDSIKDHDMPIPSIEDTDAHESMRDLRLAAKMPTSVEPQLLHGPGRDAYGHEHSGSRRTLHSHREQQSIPNEAHTNQQFHESHQDYYVGRSKAPQYVTNKGLISSNVRTSRTGQIQARQIVPQKPGLVPDYDESYIPLIAESPRTQSRYRPNHSDYYTEPGQIHGEETPSTRSLEQAARRLMSPSDYVQSPQELEQEARRLMSPSDYRPAHESHRQYMTNQNEKRIHTNCQASQSRRLLSGQSQNTGRHASVRLKEPFITPREYRSGATRQSPARNEGIRNGNSEDPIIIQDSPPRKKRSGVAISSKNKQPAAQRRTNMRSQHKERKMVDPDQPEIPRNSGVVPRKGLSGNGVVAERALAEQVWDNY</sequence>
<feature type="region of interest" description="Disordered" evidence="1">
    <location>
        <begin position="729"/>
        <end position="844"/>
    </location>
</feature>
<dbReference type="PANTHER" id="PTHR38113">
    <property type="match status" value="1"/>
</dbReference>
<name>A0A6A6VXW7_9PEZI</name>
<dbReference type="Pfam" id="PF10056">
    <property type="entry name" value="DUF2293"/>
    <property type="match status" value="1"/>
</dbReference>
<protein>
    <recommendedName>
        <fullName evidence="2">DUF2293 domain-containing protein</fullName>
    </recommendedName>
</protein>
<evidence type="ECO:0000313" key="4">
    <source>
        <dbReference type="Proteomes" id="UP000799437"/>
    </source>
</evidence>
<feature type="domain" description="DUF2293" evidence="2">
    <location>
        <begin position="173"/>
        <end position="256"/>
    </location>
</feature>
<gene>
    <name evidence="3" type="ORF">EJ05DRAFT_504069</name>
</gene>
<feature type="region of interest" description="Disordered" evidence="1">
    <location>
        <begin position="531"/>
        <end position="572"/>
    </location>
</feature>
<feature type="region of interest" description="Disordered" evidence="1">
    <location>
        <begin position="641"/>
        <end position="711"/>
    </location>
</feature>
<accession>A0A6A6VXW7</accession>
<feature type="compositionally biased region" description="Basic and acidic residues" evidence="1">
    <location>
        <begin position="492"/>
        <end position="504"/>
    </location>
</feature>
<dbReference type="Proteomes" id="UP000799437">
    <property type="component" value="Unassembled WGS sequence"/>
</dbReference>
<feature type="compositionally biased region" description="Acidic residues" evidence="1">
    <location>
        <begin position="278"/>
        <end position="293"/>
    </location>
</feature>
<feature type="compositionally biased region" description="Basic residues" evidence="1">
    <location>
        <begin position="812"/>
        <end position="821"/>
    </location>
</feature>
<dbReference type="RefSeq" id="XP_033596985.1">
    <property type="nucleotide sequence ID" value="XM_033747513.1"/>
</dbReference>
<evidence type="ECO:0000313" key="3">
    <source>
        <dbReference type="EMBL" id="KAF2754534.1"/>
    </source>
</evidence>
<evidence type="ECO:0000256" key="1">
    <source>
        <dbReference type="SAM" id="MobiDB-lite"/>
    </source>
</evidence>
<feature type="region of interest" description="Disordered" evidence="1">
    <location>
        <begin position="489"/>
        <end position="515"/>
    </location>
</feature>
<organism evidence="3 4">
    <name type="scientific">Pseudovirgaria hyperparasitica</name>
    <dbReference type="NCBI Taxonomy" id="470096"/>
    <lineage>
        <taxon>Eukaryota</taxon>
        <taxon>Fungi</taxon>
        <taxon>Dikarya</taxon>
        <taxon>Ascomycota</taxon>
        <taxon>Pezizomycotina</taxon>
        <taxon>Dothideomycetes</taxon>
        <taxon>Dothideomycetes incertae sedis</taxon>
        <taxon>Acrospermales</taxon>
        <taxon>Acrospermaceae</taxon>
        <taxon>Pseudovirgaria</taxon>
    </lineage>
</organism>
<feature type="compositionally biased region" description="Basic and acidic residues" evidence="1">
    <location>
        <begin position="539"/>
        <end position="550"/>
    </location>
</feature>
<dbReference type="InterPro" id="IPR018744">
    <property type="entry name" value="DUF2293"/>
</dbReference>
<proteinExistence type="predicted"/>
<feature type="compositionally biased region" description="Polar residues" evidence="1">
    <location>
        <begin position="562"/>
        <end position="572"/>
    </location>
</feature>
<dbReference type="EMBL" id="ML996580">
    <property type="protein sequence ID" value="KAF2754534.1"/>
    <property type="molecule type" value="Genomic_DNA"/>
</dbReference>
<evidence type="ECO:0000259" key="2">
    <source>
        <dbReference type="Pfam" id="PF10056"/>
    </source>
</evidence>
<dbReference type="AlphaFoldDB" id="A0A6A6VXW7"/>